<dbReference type="PANTHER" id="PTHR30250:SF10">
    <property type="entry name" value="LIPOPOLYSACCHARIDE BIOSYNTHESIS PROTEIN WZXC"/>
    <property type="match status" value="1"/>
</dbReference>
<sequence length="489" mass="53087">MTEKSGLMKRTGIGVLWMVIGSGGQTLFQFVLFMILARLLGPTAFGVVGIATAFIDISNLIGRAGLTEVLVQREDISDEELETAFWSSFGFGLLLTAIMFLTAQNLADLFGVAELKSVMQWLAPMSLLFAAGTVYEAKLRRSFGFRALAARNVSATIVSGVVAMAMAFTGFGVFSLVAQRLIYYVWFTAAMIVATRWLPSLRFRPRIAIAQLKGGIAVALSSLLGSGNQRILDLIVGYFVGAEGLGYLRIAWRGIDLLLELSIRPVTTVTLTSLARLQNDRPALIDAYLQLVHMTAAFLYPLFVGAALVAPELLTLMFGAKWQASIPPMQILTQIALFVPLIWYKTNILMAIGRMWEVLLVNLFEFVLSVAVGVVAAQYGVEGAAFGNVIRMLLAAPVILYAVKVWVGVPFGRTLTAVMYPVVATVIMAAVLALLRPYLTPLHPIAILAIMSMVGLAVYAPAILALDQALWRTVRAAIPTRLRRPEPAA</sequence>
<gene>
    <name evidence="8" type="ORF">S23_56530</name>
</gene>
<feature type="transmembrane region" description="Helical" evidence="7">
    <location>
        <begin position="445"/>
        <end position="466"/>
    </location>
</feature>
<dbReference type="Pfam" id="PF13440">
    <property type="entry name" value="Polysacc_synt_3"/>
    <property type="match status" value="1"/>
</dbReference>
<evidence type="ECO:0008006" key="10">
    <source>
        <dbReference type="Google" id="ProtNLM"/>
    </source>
</evidence>
<evidence type="ECO:0000256" key="5">
    <source>
        <dbReference type="ARBA" id="ARBA00022989"/>
    </source>
</evidence>
<keyword evidence="3" id="KW-1003">Cell membrane</keyword>
<protein>
    <recommendedName>
        <fullName evidence="10">Lipopolysaccharide biosynthesis protein</fullName>
    </recommendedName>
</protein>
<feature type="transmembrane region" description="Helical" evidence="7">
    <location>
        <begin position="155"/>
        <end position="175"/>
    </location>
</feature>
<feature type="transmembrane region" description="Helical" evidence="7">
    <location>
        <begin position="415"/>
        <end position="439"/>
    </location>
</feature>
<evidence type="ECO:0000313" key="9">
    <source>
        <dbReference type="Proteomes" id="UP000007886"/>
    </source>
</evidence>
<evidence type="ECO:0000256" key="2">
    <source>
        <dbReference type="ARBA" id="ARBA00007430"/>
    </source>
</evidence>
<evidence type="ECO:0000256" key="3">
    <source>
        <dbReference type="ARBA" id="ARBA00022475"/>
    </source>
</evidence>
<dbReference type="KEGG" id="brs:S23_56530"/>
<comment type="similarity">
    <text evidence="2">Belongs to the polysaccharide synthase family.</text>
</comment>
<evidence type="ECO:0000256" key="1">
    <source>
        <dbReference type="ARBA" id="ARBA00004651"/>
    </source>
</evidence>
<dbReference type="GO" id="GO:0005886">
    <property type="term" value="C:plasma membrane"/>
    <property type="evidence" value="ECO:0007669"/>
    <property type="project" value="UniProtKB-SubCell"/>
</dbReference>
<feature type="transmembrane region" description="Helical" evidence="7">
    <location>
        <begin position="356"/>
        <end position="379"/>
    </location>
</feature>
<feature type="transmembrane region" description="Helical" evidence="7">
    <location>
        <begin position="118"/>
        <end position="135"/>
    </location>
</feature>
<dbReference type="AlphaFoldDB" id="A0AAI8MHZ2"/>
<keyword evidence="9" id="KW-1185">Reference proteome</keyword>
<evidence type="ECO:0000256" key="4">
    <source>
        <dbReference type="ARBA" id="ARBA00022692"/>
    </source>
</evidence>
<comment type="subcellular location">
    <subcellularLocation>
        <location evidence="1">Cell membrane</location>
        <topology evidence="1">Multi-pass membrane protein</topology>
    </subcellularLocation>
</comment>
<evidence type="ECO:0000256" key="7">
    <source>
        <dbReference type="SAM" id="Phobius"/>
    </source>
</evidence>
<feature type="transmembrane region" description="Helical" evidence="7">
    <location>
        <begin position="326"/>
        <end position="344"/>
    </location>
</feature>
<dbReference type="EMBL" id="AP012279">
    <property type="protein sequence ID" value="BAL78845.1"/>
    <property type="molecule type" value="Genomic_DNA"/>
</dbReference>
<dbReference type="CDD" id="cd13127">
    <property type="entry name" value="MATE_tuaB_like"/>
    <property type="match status" value="1"/>
</dbReference>
<dbReference type="PANTHER" id="PTHR30250">
    <property type="entry name" value="PST FAMILY PREDICTED COLANIC ACID TRANSPORTER"/>
    <property type="match status" value="1"/>
</dbReference>
<keyword evidence="4 7" id="KW-0812">Transmembrane</keyword>
<feature type="transmembrane region" description="Helical" evidence="7">
    <location>
        <begin position="298"/>
        <end position="320"/>
    </location>
</feature>
<feature type="transmembrane region" description="Helical" evidence="7">
    <location>
        <begin position="385"/>
        <end position="403"/>
    </location>
</feature>
<organism evidence="8 9">
    <name type="scientific">Bradyrhizobium cosmicum</name>
    <dbReference type="NCBI Taxonomy" id="1404864"/>
    <lineage>
        <taxon>Bacteria</taxon>
        <taxon>Pseudomonadati</taxon>
        <taxon>Pseudomonadota</taxon>
        <taxon>Alphaproteobacteria</taxon>
        <taxon>Hyphomicrobiales</taxon>
        <taxon>Nitrobacteraceae</taxon>
        <taxon>Bradyrhizobium</taxon>
    </lineage>
</organism>
<feature type="transmembrane region" description="Helical" evidence="7">
    <location>
        <begin position="12"/>
        <end position="37"/>
    </location>
</feature>
<keyword evidence="6 7" id="KW-0472">Membrane</keyword>
<evidence type="ECO:0000313" key="8">
    <source>
        <dbReference type="EMBL" id="BAL78845.1"/>
    </source>
</evidence>
<dbReference type="Proteomes" id="UP000007886">
    <property type="component" value="Chromosome"/>
</dbReference>
<feature type="transmembrane region" description="Helical" evidence="7">
    <location>
        <begin position="181"/>
        <end position="198"/>
    </location>
</feature>
<dbReference type="InterPro" id="IPR050833">
    <property type="entry name" value="Poly_Biosynth_Transport"/>
</dbReference>
<name>A0AAI8MHZ2_9BRAD</name>
<reference evidence="8 9" key="1">
    <citation type="journal article" date="2012" name="Microbes Environ.">
        <title>Complete genome sequence of Bradyrhizobium sp. S23321: insights into symbiosis evolution in soil oligotrophs.</title>
        <authorList>
            <person name="Okubo T."/>
            <person name="Tsukui T."/>
            <person name="Maita H."/>
            <person name="Okamoto S."/>
            <person name="Oshima K."/>
            <person name="Fujisawa T."/>
            <person name="Saito A."/>
            <person name="Futamata H."/>
            <person name="Hattori R."/>
            <person name="Shimomura Y."/>
            <person name="Haruta S."/>
            <person name="Morimoto S."/>
            <person name="Wang Y."/>
            <person name="Sakai Y."/>
            <person name="Hattori M."/>
            <person name="Aizawa S."/>
            <person name="Nagashima K.V.P."/>
            <person name="Masuda S."/>
            <person name="Hattori T."/>
            <person name="Yamashita A."/>
            <person name="Bao Z."/>
            <person name="Hayatsu M."/>
            <person name="Kajiya-Kanegae H."/>
            <person name="Yoshinaga I."/>
            <person name="Sakamoto K."/>
            <person name="Toyota K."/>
            <person name="Nakao M."/>
            <person name="Kohara M."/>
            <person name="Anda M."/>
            <person name="Niwa R."/>
            <person name="Jung-Hwan P."/>
            <person name="Sameshima-Saito R."/>
            <person name="Tokuda S."/>
            <person name="Yamamoto S."/>
            <person name="Yamamoto S."/>
            <person name="Yokoyama T."/>
            <person name="Akutsu T."/>
            <person name="Nakamura Y."/>
            <person name="Nakahira-Yanaka Y."/>
            <person name="Takada Hoshino Y."/>
            <person name="Hirakawa H."/>
            <person name="Mitsui H."/>
            <person name="Terasawa K."/>
            <person name="Itakura M."/>
            <person name="Sato S."/>
            <person name="Ikeda-Ohtsubo W."/>
            <person name="Sakakura N."/>
            <person name="Kaminuma E."/>
            <person name="Minamisawa K."/>
        </authorList>
    </citation>
    <scope>NUCLEOTIDE SEQUENCE [LARGE SCALE GENOMIC DNA]</scope>
    <source>
        <strain evidence="8 9">S23321</strain>
    </source>
</reference>
<proteinExistence type="inferred from homology"/>
<keyword evidence="5 7" id="KW-1133">Transmembrane helix</keyword>
<evidence type="ECO:0000256" key="6">
    <source>
        <dbReference type="ARBA" id="ARBA00023136"/>
    </source>
</evidence>
<accession>A0AAI8MHZ2</accession>
<feature type="transmembrane region" description="Helical" evidence="7">
    <location>
        <begin position="83"/>
        <end position="106"/>
    </location>
</feature>
<feature type="transmembrane region" description="Helical" evidence="7">
    <location>
        <begin position="43"/>
        <end position="62"/>
    </location>
</feature>